<keyword evidence="6 7" id="KW-0472">Membrane</keyword>
<evidence type="ECO:0000313" key="10">
    <source>
        <dbReference type="EMBL" id="QCC55599.1"/>
    </source>
</evidence>
<dbReference type="PANTHER" id="PTHR32243:SF18">
    <property type="entry name" value="INNER MEMBRANE ABC TRANSPORTER PERMEASE PROTEIN YCJP"/>
    <property type="match status" value="1"/>
</dbReference>
<dbReference type="GO" id="GO:0005886">
    <property type="term" value="C:plasma membrane"/>
    <property type="evidence" value="ECO:0007669"/>
    <property type="project" value="UniProtKB-SubCell"/>
</dbReference>
<evidence type="ECO:0000313" key="11">
    <source>
        <dbReference type="Proteomes" id="UP000296822"/>
    </source>
</evidence>
<organism evidence="10 11">
    <name type="scientific">Natronorubrum bangense</name>
    <dbReference type="NCBI Taxonomy" id="61858"/>
    <lineage>
        <taxon>Archaea</taxon>
        <taxon>Methanobacteriati</taxon>
        <taxon>Methanobacteriota</taxon>
        <taxon>Stenosarchaea group</taxon>
        <taxon>Halobacteria</taxon>
        <taxon>Halobacteriales</taxon>
        <taxon>Natrialbaceae</taxon>
        <taxon>Natronorubrum</taxon>
    </lineage>
</organism>
<dbReference type="CDD" id="cd06261">
    <property type="entry name" value="TM_PBP2"/>
    <property type="match status" value="1"/>
</dbReference>
<feature type="transmembrane region" description="Helical" evidence="7">
    <location>
        <begin position="278"/>
        <end position="302"/>
    </location>
</feature>
<feature type="region of interest" description="Disordered" evidence="8">
    <location>
        <begin position="1"/>
        <end position="61"/>
    </location>
</feature>
<feature type="transmembrane region" description="Helical" evidence="7">
    <location>
        <begin position="158"/>
        <end position="179"/>
    </location>
</feature>
<dbReference type="EMBL" id="CP031305">
    <property type="protein sequence ID" value="QCC55599.1"/>
    <property type="molecule type" value="Genomic_DNA"/>
</dbReference>
<dbReference type="GO" id="GO:0055085">
    <property type="term" value="P:transmembrane transport"/>
    <property type="evidence" value="ECO:0007669"/>
    <property type="project" value="InterPro"/>
</dbReference>
<keyword evidence="4 7" id="KW-0812">Transmembrane</keyword>
<name>A0A4D6HNQ6_9EURY</name>
<dbReference type="PANTHER" id="PTHR32243">
    <property type="entry name" value="MALTOSE TRANSPORT SYSTEM PERMEASE-RELATED"/>
    <property type="match status" value="1"/>
</dbReference>
<gene>
    <name evidence="10" type="ORF">DV706_14660</name>
</gene>
<comment type="similarity">
    <text evidence="7">Belongs to the binding-protein-dependent transport system permease family.</text>
</comment>
<evidence type="ECO:0000256" key="2">
    <source>
        <dbReference type="ARBA" id="ARBA00022448"/>
    </source>
</evidence>
<dbReference type="Gene3D" id="1.10.3720.10">
    <property type="entry name" value="MetI-like"/>
    <property type="match status" value="1"/>
</dbReference>
<keyword evidence="5 7" id="KW-1133">Transmembrane helix</keyword>
<proteinExistence type="inferred from homology"/>
<dbReference type="AlphaFoldDB" id="A0A4D6HNQ6"/>
<sequence>MTDDTPSDRSDREEQPADSHSDTVPDRDDTNATSTDIPAHWQHARRMTDGGQPAEGEGGDVLIGEESDEEAVLDRGPFERWASKAIKNPERAYRSMFYTATIFFLVTTLFPFYWLLMVALTPEGRQQDIILTPNGFNPGAFIEVFEVLPFHWYMFNSFVIATASTIIVLVIGSLAGYAFGRLDFRGKLPMMLLVLVISFFPPAAFFIPLNDLFNTSVFLLEPITGDGTLYNTPGAMVLPLSAIFMPLAIFILTTFYAQIPDGLEDAARVEGTTRLGALFRVIIPLSAPGVATAGVLTFIAVYNEFFFSFLMTDGQPENWAPLLEGILGYQGQYEVLYHLMAASSIIGVIPVAILVVVAQEKIVSGLTAGGLKE</sequence>
<dbReference type="RefSeq" id="WP_006067511.1">
    <property type="nucleotide sequence ID" value="NZ_CP031305.1"/>
</dbReference>
<dbReference type="Proteomes" id="UP000296822">
    <property type="component" value="Chromosome"/>
</dbReference>
<protein>
    <submittedName>
        <fullName evidence="10">Carbohydrate ABC transporter permease</fullName>
    </submittedName>
</protein>
<feature type="domain" description="ABC transmembrane type-1" evidence="9">
    <location>
        <begin position="154"/>
        <end position="358"/>
    </location>
</feature>
<dbReference type="InterPro" id="IPR000515">
    <property type="entry name" value="MetI-like"/>
</dbReference>
<dbReference type="Pfam" id="PF00528">
    <property type="entry name" value="BPD_transp_1"/>
    <property type="match status" value="1"/>
</dbReference>
<evidence type="ECO:0000259" key="9">
    <source>
        <dbReference type="PROSITE" id="PS50928"/>
    </source>
</evidence>
<evidence type="ECO:0000256" key="6">
    <source>
        <dbReference type="ARBA" id="ARBA00023136"/>
    </source>
</evidence>
<feature type="transmembrane region" description="Helical" evidence="7">
    <location>
        <begin position="96"/>
        <end position="116"/>
    </location>
</feature>
<dbReference type="PROSITE" id="PS50928">
    <property type="entry name" value="ABC_TM1"/>
    <property type="match status" value="1"/>
</dbReference>
<evidence type="ECO:0000256" key="5">
    <source>
        <dbReference type="ARBA" id="ARBA00022989"/>
    </source>
</evidence>
<dbReference type="KEGG" id="nbg:DV706_14660"/>
<feature type="transmembrane region" description="Helical" evidence="7">
    <location>
        <begin position="191"/>
        <end position="209"/>
    </location>
</feature>
<evidence type="ECO:0000256" key="7">
    <source>
        <dbReference type="RuleBase" id="RU363032"/>
    </source>
</evidence>
<feature type="transmembrane region" description="Helical" evidence="7">
    <location>
        <begin position="236"/>
        <end position="257"/>
    </location>
</feature>
<dbReference type="InterPro" id="IPR050901">
    <property type="entry name" value="BP-dep_ABC_trans_perm"/>
</dbReference>
<evidence type="ECO:0000256" key="4">
    <source>
        <dbReference type="ARBA" id="ARBA00022692"/>
    </source>
</evidence>
<dbReference type="InterPro" id="IPR035906">
    <property type="entry name" value="MetI-like_sf"/>
</dbReference>
<evidence type="ECO:0000256" key="3">
    <source>
        <dbReference type="ARBA" id="ARBA00022475"/>
    </source>
</evidence>
<evidence type="ECO:0000256" key="8">
    <source>
        <dbReference type="SAM" id="MobiDB-lite"/>
    </source>
</evidence>
<reference evidence="10 11" key="1">
    <citation type="journal article" date="2019" name="Nat. Commun.">
        <title>A new type of DNA phosphorothioation-based antiviral system in archaea.</title>
        <authorList>
            <person name="Xiong L."/>
            <person name="Liu S."/>
            <person name="Chen S."/>
            <person name="Xiao Y."/>
            <person name="Zhu B."/>
            <person name="Gao Y."/>
            <person name="Zhang Y."/>
            <person name="Chen B."/>
            <person name="Luo J."/>
            <person name="Deng Z."/>
            <person name="Chen X."/>
            <person name="Wang L."/>
            <person name="Chen S."/>
        </authorList>
    </citation>
    <scope>NUCLEOTIDE SEQUENCE [LARGE SCALE GENOMIC DNA]</scope>
    <source>
        <strain evidence="10 11">JCM 10635</strain>
    </source>
</reference>
<dbReference type="SUPFAM" id="SSF161098">
    <property type="entry name" value="MetI-like"/>
    <property type="match status" value="1"/>
</dbReference>
<keyword evidence="3" id="KW-1003">Cell membrane</keyword>
<accession>A0A4D6HNQ6</accession>
<keyword evidence="2 7" id="KW-0813">Transport</keyword>
<feature type="compositionally biased region" description="Basic and acidic residues" evidence="8">
    <location>
        <begin position="1"/>
        <end position="30"/>
    </location>
</feature>
<feature type="transmembrane region" description="Helical" evidence="7">
    <location>
        <begin position="335"/>
        <end position="357"/>
    </location>
</feature>
<dbReference type="GeneID" id="39852506"/>
<evidence type="ECO:0000256" key="1">
    <source>
        <dbReference type="ARBA" id="ARBA00004651"/>
    </source>
</evidence>
<comment type="subcellular location">
    <subcellularLocation>
        <location evidence="1 7">Cell membrane</location>
        <topology evidence="1 7">Multi-pass membrane protein</topology>
    </subcellularLocation>
</comment>